<dbReference type="InterPro" id="IPR051055">
    <property type="entry name" value="PIF1_helicase"/>
</dbReference>
<proteinExistence type="predicted"/>
<protein>
    <submittedName>
        <fullName evidence="1">Uncharacterized protein</fullName>
    </submittedName>
</protein>
<organism evidence="1">
    <name type="scientific">Amphimedon queenslandica</name>
    <name type="common">Sponge</name>
    <dbReference type="NCBI Taxonomy" id="400682"/>
    <lineage>
        <taxon>Eukaryota</taxon>
        <taxon>Metazoa</taxon>
        <taxon>Porifera</taxon>
        <taxon>Demospongiae</taxon>
        <taxon>Heteroscleromorpha</taxon>
        <taxon>Haplosclerida</taxon>
        <taxon>Niphatidae</taxon>
        <taxon>Amphimedon</taxon>
    </lineage>
</organism>
<accession>A0A1X7VTL1</accession>
<dbReference type="PANTHER" id="PTHR47642">
    <property type="entry name" value="ATP-DEPENDENT DNA HELICASE"/>
    <property type="match status" value="1"/>
</dbReference>
<evidence type="ECO:0000313" key="1">
    <source>
        <dbReference type="EnsemblMetazoa" id="Aqu2.1.43219_001"/>
    </source>
</evidence>
<dbReference type="InParanoid" id="A0A1X7VTL1"/>
<name>A0A1X7VTL1_AMPQE</name>
<dbReference type="EnsemblMetazoa" id="Aqu2.1.43219_001">
    <property type="protein sequence ID" value="Aqu2.1.43219_001"/>
    <property type="gene ID" value="Aqu2.1.43219"/>
</dbReference>
<dbReference type="AlphaFoldDB" id="A0A1X7VTL1"/>
<sequence length="229" mass="25646">MLRRNIDVTVGLVNGAIGTGLSLDTAIIDLSTDVFGDGMAYVALPHVHTLNGLHLLSFDPLLVKVSYPCINKINRLRSKFRNDLPQIKKSKGKKRKIQVTGMIDNGETCNLKTKFNVKDDDSCSSLIVSIKLSKIKCKPKDDKTKCVVKNDHCSSSLIVSIKLSSIKLKKSNPKKDDVIFTYEEPPNPDIVRRQRDYVYYPGNEEVQRWCEILNLKFVTAARILPGSPT</sequence>
<reference evidence="1" key="1">
    <citation type="submission" date="2017-05" db="UniProtKB">
        <authorList>
            <consortium name="EnsemblMetazoa"/>
        </authorList>
    </citation>
    <scope>IDENTIFICATION</scope>
</reference>